<organism evidence="4 5">
    <name type="scientific">Azorhizobium caulinodans (strain ATCC 43989 / DSM 5975 / JCM 20966 / LMG 6465 / NBRC 14845 / NCIMB 13405 / ORS 571)</name>
    <dbReference type="NCBI Taxonomy" id="438753"/>
    <lineage>
        <taxon>Bacteria</taxon>
        <taxon>Pseudomonadati</taxon>
        <taxon>Pseudomonadota</taxon>
        <taxon>Alphaproteobacteria</taxon>
        <taxon>Hyphomicrobiales</taxon>
        <taxon>Xanthobacteraceae</taxon>
        <taxon>Azorhizobium</taxon>
    </lineage>
</organism>
<evidence type="ECO:0000313" key="4">
    <source>
        <dbReference type="EMBL" id="BAF89898.1"/>
    </source>
</evidence>
<gene>
    <name evidence="4" type="ordered locus">AZC_3900</name>
</gene>
<dbReference type="InterPro" id="IPR050272">
    <property type="entry name" value="Isochorismatase-like_hydrls"/>
</dbReference>
<reference evidence="4 5" key="4">
    <citation type="journal article" date="2009" name="Appl. Environ. Microbiol.">
        <title>Comparative genome-wide transcriptional profiling of Azorhizobium caulinodans ORS571 grown under free-living and symbiotic conditions.</title>
        <authorList>
            <person name="Tsukada S."/>
            <person name="Aono T."/>
            <person name="Akiba N."/>
            <person name="Lee KB."/>
            <person name="Liu CT."/>
            <person name="Toyazaki H."/>
            <person name="Oyaizu H."/>
        </authorList>
    </citation>
    <scope>NUCLEOTIDE SEQUENCE [LARGE SCALE GENOMIC DNA]</scope>
    <source>
        <strain evidence="5">ATCC 43989 / DSM 5975 / JCM 20966 / LMG 6465 / NBRC 14845 / NCIMB 13405 / ORS 571</strain>
    </source>
</reference>
<reference evidence="4 5" key="5">
    <citation type="journal article" date="2010" name="Appl. Environ. Microbiol.">
        <title>phrR-like gene praR of Azorhizobium caulinodans ORS571 is essential for symbiosis with Sesbania rostrata and is involved in expression of reb genes.</title>
        <authorList>
            <person name="Akiba N."/>
            <person name="Aono T."/>
            <person name="Toyazaki H."/>
            <person name="Sato S."/>
            <person name="Oyaizu H."/>
        </authorList>
    </citation>
    <scope>NUCLEOTIDE SEQUENCE [LARGE SCALE GENOMIC DNA]</scope>
    <source>
        <strain evidence="5">ATCC 43989 / DSM 5975 / JCM 20966 / LMG 6465 / NBRC 14845 / NCIMB 13405 / ORS 571</strain>
    </source>
</reference>
<reference evidence="4 5" key="1">
    <citation type="journal article" date="2007" name="Appl. Environ. Microbiol.">
        <title>Rhizobial factors required for stem nodule maturation and maintenance in Sesbania rostrata-Azorhizobium caulinodans ORS571 symbiosis.</title>
        <authorList>
            <person name="Suzuki S."/>
            <person name="Aono T."/>
            <person name="Lee KB."/>
            <person name="Suzuki T."/>
            <person name="Liu CT."/>
            <person name="Miwa H."/>
            <person name="Wakao S."/>
            <person name="Iki T."/>
            <person name="Oyaizu H."/>
        </authorList>
    </citation>
    <scope>NUCLEOTIDE SEQUENCE [LARGE SCALE GENOMIC DNA]</scope>
    <source>
        <strain evidence="5">ATCC 43989 / DSM 5975 / JCM 20966 / LMG 6465 / NBRC 14845 / NCIMB 13405 / ORS 571</strain>
    </source>
</reference>
<dbReference type="AlphaFoldDB" id="A8IKF2"/>
<reference evidence="4 5" key="3">
    <citation type="journal article" date="2008" name="BMC Genomics">
        <title>The genome of the versatile nitrogen fixer Azorhizobium caulinodans ORS571.</title>
        <authorList>
            <person name="Lee KB."/>
            <person name="Backer P.D."/>
            <person name="Aono T."/>
            <person name="Liu CT."/>
            <person name="Suzuki S."/>
            <person name="Suzuki T."/>
            <person name="Kaneko T."/>
            <person name="Yamada M."/>
            <person name="Tabata S."/>
            <person name="Kupfer D.M."/>
            <person name="Najar F.Z."/>
            <person name="Wiley G.B."/>
            <person name="Roe B."/>
            <person name="Binnewies T.T."/>
            <person name="Ussery D.W."/>
            <person name="D'Haeze W."/>
            <person name="Herder J.D."/>
            <person name="Gevers D."/>
            <person name="Vereecke D."/>
            <person name="Holsters M."/>
            <person name="Oyaizu H."/>
        </authorList>
    </citation>
    <scope>NUCLEOTIDE SEQUENCE [LARGE SCALE GENOMIC DNA]</scope>
    <source>
        <strain evidence="5">ATCC 43989 / DSM 5975 / JCM 20966 / LMG 6465 / NBRC 14845 / NCIMB 13405 / ORS 571</strain>
    </source>
</reference>
<dbReference type="Gene3D" id="3.40.50.850">
    <property type="entry name" value="Isochorismatase-like"/>
    <property type="match status" value="1"/>
</dbReference>
<dbReference type="PANTHER" id="PTHR43540:SF9">
    <property type="entry name" value="FAMILY HYDROLASE, PUTATIVE (AFU_ORTHOLOGUE AFUA_2G08700)-RELATED"/>
    <property type="match status" value="1"/>
</dbReference>
<dbReference type="SUPFAM" id="SSF52499">
    <property type="entry name" value="Isochorismatase-like hydrolases"/>
    <property type="match status" value="1"/>
</dbReference>
<dbReference type="Pfam" id="PF00857">
    <property type="entry name" value="Isochorismatase"/>
    <property type="match status" value="1"/>
</dbReference>
<keyword evidence="1" id="KW-0378">Hydrolase</keyword>
<dbReference type="CDD" id="cd00431">
    <property type="entry name" value="cysteine_hydrolases"/>
    <property type="match status" value="1"/>
</dbReference>
<dbReference type="EMBL" id="AP009384">
    <property type="protein sequence ID" value="BAF89898.1"/>
    <property type="molecule type" value="Genomic_DNA"/>
</dbReference>
<sequence>MEYSAIDSITPPCVVSRGSGAPPPASREPRPMTSAGSVTAGLSTLSFARPVPAPRPVAVPATPQDAEIDLARTALVIVDMQNDFLHPDGWFPRLGVDAAPLLAIVPRLKALAAAARAAGLPVIFVNWGVRADRAELSAPLLAKAGASGRRPVYGDPSASGRGRILVEGDWGAATIDALAPERGDLVVHKHRLSGFHDNEFDSILRNRGIDTLLFSGVNIDRCVFSTLCDASFRGYGCLLVEDACATVSPAYVSDAILFLVRQLYGVTLASDALIAALEAQPQ</sequence>
<evidence type="ECO:0000313" key="5">
    <source>
        <dbReference type="Proteomes" id="UP000000270"/>
    </source>
</evidence>
<feature type="region of interest" description="Disordered" evidence="2">
    <location>
        <begin position="14"/>
        <end position="35"/>
    </location>
</feature>
<dbReference type="KEGG" id="azc:AZC_3900"/>
<dbReference type="HOGENOM" id="CLU_068979_0_0_5"/>
<evidence type="ECO:0000256" key="2">
    <source>
        <dbReference type="SAM" id="MobiDB-lite"/>
    </source>
</evidence>
<evidence type="ECO:0000256" key="1">
    <source>
        <dbReference type="ARBA" id="ARBA00022801"/>
    </source>
</evidence>
<dbReference type="eggNOG" id="COG1335">
    <property type="taxonomic scope" value="Bacteria"/>
</dbReference>
<feature type="domain" description="Isochorismatase-like" evidence="3">
    <location>
        <begin position="73"/>
        <end position="265"/>
    </location>
</feature>
<proteinExistence type="predicted"/>
<dbReference type="PANTHER" id="PTHR43540">
    <property type="entry name" value="PEROXYUREIDOACRYLATE/UREIDOACRYLATE AMIDOHYDROLASE-RELATED"/>
    <property type="match status" value="1"/>
</dbReference>
<protein>
    <submittedName>
        <fullName evidence="4">Putative isochorismatase</fullName>
    </submittedName>
</protein>
<dbReference type="Proteomes" id="UP000000270">
    <property type="component" value="Chromosome"/>
</dbReference>
<evidence type="ECO:0000259" key="3">
    <source>
        <dbReference type="Pfam" id="PF00857"/>
    </source>
</evidence>
<dbReference type="STRING" id="438753.AZC_3900"/>
<dbReference type="GO" id="GO:0016787">
    <property type="term" value="F:hydrolase activity"/>
    <property type="evidence" value="ECO:0007669"/>
    <property type="project" value="UniProtKB-KW"/>
</dbReference>
<reference evidence="5" key="2">
    <citation type="submission" date="2007-04" db="EMBL/GenBank/DDBJ databases">
        <title>Complete genome sequence of the nitrogen-fixing bacterium Azorhizobium caulinodans ORS571.</title>
        <authorList>
            <person name="Lee K.B."/>
            <person name="Backer P.D."/>
            <person name="Aono T."/>
            <person name="Liu C.T."/>
            <person name="Suzuki S."/>
            <person name="Suzuki T."/>
            <person name="Kaneko T."/>
            <person name="Yamada M."/>
            <person name="Tabata S."/>
            <person name="Kupfer D.M."/>
            <person name="Najar F.Z."/>
            <person name="Wiley G.B."/>
            <person name="Roe B."/>
            <person name="Binnewies T."/>
            <person name="Ussery D."/>
            <person name="Vereecke D."/>
            <person name="Gevers D."/>
            <person name="Holsters M."/>
            <person name="Oyaizu H."/>
        </authorList>
    </citation>
    <scope>NUCLEOTIDE SEQUENCE [LARGE SCALE GENOMIC DNA]</scope>
    <source>
        <strain evidence="5">ATCC 43989 / DSM 5975 / JCM 20966 / LMG 6465 / NBRC 14845 / NCIMB 13405 / ORS 571</strain>
    </source>
</reference>
<dbReference type="InterPro" id="IPR036380">
    <property type="entry name" value="Isochorismatase-like_sf"/>
</dbReference>
<keyword evidence="5" id="KW-1185">Reference proteome</keyword>
<accession>A8IKF2</accession>
<dbReference type="InterPro" id="IPR000868">
    <property type="entry name" value="Isochorismatase-like_dom"/>
</dbReference>
<name>A8IKF2_AZOC5</name>
<reference evidence="4 5" key="6">
    <citation type="journal article" date="2011" name="Appl. Environ. Microbiol.">
        <title>Involvement of the azorhizobial chromosome partition gene (parA) in the onset of bacteroid differentiation during Sesbania rostrata stem nodule development.</title>
        <authorList>
            <person name="Liu CT."/>
            <person name="Lee KB."/>
            <person name="Wang YS."/>
            <person name="Peng MH."/>
            <person name="Lee KT."/>
            <person name="Suzuki S."/>
            <person name="Suzuki T."/>
            <person name="Oyaizu H."/>
        </authorList>
    </citation>
    <scope>NUCLEOTIDE SEQUENCE [LARGE SCALE GENOMIC DNA]</scope>
    <source>
        <strain evidence="5">ATCC 43989 / DSM 5975 / JCM 20966 / LMG 6465 / NBRC 14845 / NCIMB 13405 / ORS 571</strain>
    </source>
</reference>